<feature type="compositionally biased region" description="Basic and acidic residues" evidence="8">
    <location>
        <begin position="20"/>
        <end position="40"/>
    </location>
</feature>
<evidence type="ECO:0000256" key="3">
    <source>
        <dbReference type="ARBA" id="ARBA00022475"/>
    </source>
</evidence>
<organism evidence="10 11">
    <name type="scientific">Planobispora rosea</name>
    <dbReference type="NCBI Taxonomy" id="35762"/>
    <lineage>
        <taxon>Bacteria</taxon>
        <taxon>Bacillati</taxon>
        <taxon>Actinomycetota</taxon>
        <taxon>Actinomycetes</taxon>
        <taxon>Streptosporangiales</taxon>
        <taxon>Streptosporangiaceae</taxon>
        <taxon>Planobispora</taxon>
    </lineage>
</organism>
<dbReference type="SUPFAM" id="SSF161098">
    <property type="entry name" value="MetI-like"/>
    <property type="match status" value="1"/>
</dbReference>
<dbReference type="AlphaFoldDB" id="A0A8J3WBK5"/>
<dbReference type="GO" id="GO:0055085">
    <property type="term" value="P:transmembrane transport"/>
    <property type="evidence" value="ECO:0007669"/>
    <property type="project" value="InterPro"/>
</dbReference>
<evidence type="ECO:0000256" key="1">
    <source>
        <dbReference type="ARBA" id="ARBA00004651"/>
    </source>
</evidence>
<dbReference type="EMBL" id="BOOI01000010">
    <property type="protein sequence ID" value="GIH82892.1"/>
    <property type="molecule type" value="Genomic_DNA"/>
</dbReference>
<proteinExistence type="inferred from homology"/>
<evidence type="ECO:0000256" key="8">
    <source>
        <dbReference type="SAM" id="MobiDB-lite"/>
    </source>
</evidence>
<evidence type="ECO:0000256" key="6">
    <source>
        <dbReference type="ARBA" id="ARBA00023136"/>
    </source>
</evidence>
<dbReference type="Gene3D" id="1.10.3720.10">
    <property type="entry name" value="MetI-like"/>
    <property type="match status" value="1"/>
</dbReference>
<dbReference type="CDD" id="cd06261">
    <property type="entry name" value="TM_PBP2"/>
    <property type="match status" value="1"/>
</dbReference>
<feature type="transmembrane region" description="Helical" evidence="7">
    <location>
        <begin position="145"/>
        <end position="167"/>
    </location>
</feature>
<evidence type="ECO:0000313" key="10">
    <source>
        <dbReference type="EMBL" id="GIH82892.1"/>
    </source>
</evidence>
<keyword evidence="11" id="KW-1185">Reference proteome</keyword>
<feature type="transmembrane region" description="Helical" evidence="7">
    <location>
        <begin position="283"/>
        <end position="301"/>
    </location>
</feature>
<dbReference type="PANTHER" id="PTHR43744:SF12">
    <property type="entry name" value="ABC TRANSPORTER PERMEASE PROTEIN MG189-RELATED"/>
    <property type="match status" value="1"/>
</dbReference>
<keyword evidence="5 7" id="KW-1133">Transmembrane helix</keyword>
<keyword evidence="2 7" id="KW-0813">Transport</keyword>
<dbReference type="GO" id="GO:0005886">
    <property type="term" value="C:plasma membrane"/>
    <property type="evidence" value="ECO:0007669"/>
    <property type="project" value="UniProtKB-SubCell"/>
</dbReference>
<feature type="transmembrane region" description="Helical" evidence="7">
    <location>
        <begin position="234"/>
        <end position="257"/>
    </location>
</feature>
<feature type="transmembrane region" description="Helical" evidence="7">
    <location>
        <begin position="179"/>
        <end position="201"/>
    </location>
</feature>
<protein>
    <submittedName>
        <fullName evidence="10">Sugar ABC transporter permease</fullName>
    </submittedName>
</protein>
<name>A0A8J3WBK5_PLARO</name>
<evidence type="ECO:0000259" key="9">
    <source>
        <dbReference type="PROSITE" id="PS50928"/>
    </source>
</evidence>
<evidence type="ECO:0000256" key="7">
    <source>
        <dbReference type="RuleBase" id="RU363032"/>
    </source>
</evidence>
<evidence type="ECO:0000256" key="5">
    <source>
        <dbReference type="ARBA" id="ARBA00022989"/>
    </source>
</evidence>
<dbReference type="PROSITE" id="PS50928">
    <property type="entry name" value="ABC_TM1"/>
    <property type="match status" value="1"/>
</dbReference>
<sequence length="316" mass="33835">MSSPVSNPAPGPASHPAPSRRADGRGPDRRRADGRPDRRRPAGPSRAKGISLHLLAVTLAVFILAPLLFGLIGGFKDNAQLAANPFGLPAPWHPENYTEVLGSASFWRQVGNSVLIALATTVLVVGLSAMAAFAFARFAFRGREVLFTIFTAGLMFPFAVAILPLFVLMRAFGLLDNPLGVILVQAAFGLPMTIIILRGFFAAVPREVEEAAVIDGCTPFGVFWRVLLPMARPALATVSVLAIVASWNNFFLPLAVFNDPDWWTIPLGVQQFQGQYSTDVARTLAYVVLAMVPALAFYAVAERHLISGLTAGATKG</sequence>
<reference evidence="10" key="1">
    <citation type="submission" date="2021-01" db="EMBL/GenBank/DDBJ databases">
        <title>Whole genome shotgun sequence of Planobispora rosea NBRC 15558.</title>
        <authorList>
            <person name="Komaki H."/>
            <person name="Tamura T."/>
        </authorList>
    </citation>
    <scope>NUCLEOTIDE SEQUENCE</scope>
    <source>
        <strain evidence="10">NBRC 15558</strain>
    </source>
</reference>
<gene>
    <name evidence="10" type="ORF">Pro02_13000</name>
</gene>
<dbReference type="PANTHER" id="PTHR43744">
    <property type="entry name" value="ABC TRANSPORTER PERMEASE PROTEIN MG189-RELATED-RELATED"/>
    <property type="match status" value="1"/>
</dbReference>
<keyword evidence="3" id="KW-1003">Cell membrane</keyword>
<comment type="similarity">
    <text evidence="7">Belongs to the binding-protein-dependent transport system permease family.</text>
</comment>
<keyword evidence="6 7" id="KW-0472">Membrane</keyword>
<dbReference type="InterPro" id="IPR035906">
    <property type="entry name" value="MetI-like_sf"/>
</dbReference>
<feature type="domain" description="ABC transmembrane type-1" evidence="9">
    <location>
        <begin position="110"/>
        <end position="301"/>
    </location>
</feature>
<dbReference type="Proteomes" id="UP000655044">
    <property type="component" value="Unassembled WGS sequence"/>
</dbReference>
<keyword evidence="4 7" id="KW-0812">Transmembrane</keyword>
<feature type="transmembrane region" description="Helical" evidence="7">
    <location>
        <begin position="114"/>
        <end position="138"/>
    </location>
</feature>
<feature type="region of interest" description="Disordered" evidence="8">
    <location>
        <begin position="1"/>
        <end position="46"/>
    </location>
</feature>
<comment type="subcellular location">
    <subcellularLocation>
        <location evidence="1 7">Cell membrane</location>
        <topology evidence="1 7">Multi-pass membrane protein</topology>
    </subcellularLocation>
</comment>
<evidence type="ECO:0000256" key="4">
    <source>
        <dbReference type="ARBA" id="ARBA00022692"/>
    </source>
</evidence>
<accession>A0A8J3WBK5</accession>
<dbReference type="InterPro" id="IPR000515">
    <property type="entry name" value="MetI-like"/>
</dbReference>
<evidence type="ECO:0000313" key="11">
    <source>
        <dbReference type="Proteomes" id="UP000655044"/>
    </source>
</evidence>
<evidence type="ECO:0000256" key="2">
    <source>
        <dbReference type="ARBA" id="ARBA00022448"/>
    </source>
</evidence>
<comment type="caution">
    <text evidence="10">The sequence shown here is derived from an EMBL/GenBank/DDBJ whole genome shotgun (WGS) entry which is preliminary data.</text>
</comment>
<feature type="transmembrane region" description="Helical" evidence="7">
    <location>
        <begin position="50"/>
        <end position="72"/>
    </location>
</feature>
<dbReference type="Pfam" id="PF00528">
    <property type="entry name" value="BPD_transp_1"/>
    <property type="match status" value="1"/>
</dbReference>
<dbReference type="RefSeq" id="WP_189241669.1">
    <property type="nucleotide sequence ID" value="NZ_BMQP01000003.1"/>
</dbReference>